<dbReference type="GO" id="GO:0005975">
    <property type="term" value="P:carbohydrate metabolic process"/>
    <property type="evidence" value="ECO:0007669"/>
    <property type="project" value="InterPro"/>
</dbReference>
<comment type="similarity">
    <text evidence="1">Belongs to the glycosyl hydrolase 2 family.</text>
</comment>
<dbReference type="InterPro" id="IPR013783">
    <property type="entry name" value="Ig-like_fold"/>
</dbReference>
<keyword evidence="9" id="KW-1185">Reference proteome</keyword>
<dbReference type="STRING" id="1531966.A0A0A1TAU4"/>
<evidence type="ECO:0000259" key="5">
    <source>
        <dbReference type="Pfam" id="PF00703"/>
    </source>
</evidence>
<name>A0A0A1TAU4_9HYPO</name>
<evidence type="ECO:0000256" key="4">
    <source>
        <dbReference type="SAM" id="SignalP"/>
    </source>
</evidence>
<dbReference type="SUPFAM" id="SSF49303">
    <property type="entry name" value="beta-Galactosidase/glucuronidase domain"/>
    <property type="match status" value="1"/>
</dbReference>
<keyword evidence="2 8" id="KW-0378">Hydrolase</keyword>
<dbReference type="InterPro" id="IPR054593">
    <property type="entry name" value="Beta-mannosidase-like_N2"/>
</dbReference>
<dbReference type="Gene3D" id="2.60.120.260">
    <property type="entry name" value="Galactose-binding domain-like"/>
    <property type="match status" value="1"/>
</dbReference>
<reference evidence="8 9" key="1">
    <citation type="journal article" date="2015" name="Genome Announc.">
        <title>Draft Genome Sequence and Gene Annotation of the Entomopathogenic Fungus Verticillium hemipterigenum.</title>
        <authorList>
            <person name="Horn F."/>
            <person name="Habel A."/>
            <person name="Scharf D.H."/>
            <person name="Dworschak J."/>
            <person name="Brakhage A.A."/>
            <person name="Guthke R."/>
            <person name="Hertweck C."/>
            <person name="Linde J."/>
        </authorList>
    </citation>
    <scope>NUCLEOTIDE SEQUENCE [LARGE SCALE GENOMIC DNA]</scope>
</reference>
<dbReference type="InterPro" id="IPR008979">
    <property type="entry name" value="Galactose-bd-like_sf"/>
</dbReference>
<protein>
    <submittedName>
        <fullName evidence="8">Putative Glycoside hydrolase family 2 protein</fullName>
    </submittedName>
</protein>
<dbReference type="Gene3D" id="2.60.40.10">
    <property type="entry name" value="Immunoglobulins"/>
    <property type="match status" value="1"/>
</dbReference>
<dbReference type="Pfam" id="PF22666">
    <property type="entry name" value="Glyco_hydro_2_N2"/>
    <property type="match status" value="1"/>
</dbReference>
<feature type="domain" description="Beta-mannosidase-like galactose-binding" evidence="7">
    <location>
        <begin position="101"/>
        <end position="189"/>
    </location>
</feature>
<evidence type="ECO:0000256" key="2">
    <source>
        <dbReference type="ARBA" id="ARBA00022801"/>
    </source>
</evidence>
<evidence type="ECO:0000256" key="1">
    <source>
        <dbReference type="ARBA" id="ARBA00007401"/>
    </source>
</evidence>
<proteinExistence type="inferred from homology"/>
<dbReference type="InterPro" id="IPR006103">
    <property type="entry name" value="Glyco_hydro_2_cat"/>
</dbReference>
<feature type="signal peptide" evidence="4">
    <location>
        <begin position="1"/>
        <end position="20"/>
    </location>
</feature>
<feature type="domain" description="Glycoside hydrolase family 2 catalytic" evidence="6">
    <location>
        <begin position="353"/>
        <end position="472"/>
    </location>
</feature>
<sequence length="619" mass="69829">MRSLAPVLAGLALLLQPLQAASIDRRAPTPYKVQKPPLDTDWTYKVGTNPWPEHPRPQLHRDEWQSLNGVWTYQGADNTAQTPDRFNSLLGREVMVPSCIESGLSGIQDLGVTNLWYARYFKVDDSWKNKKILMNFEAVDYEATVYVNGNKVGSHTGGYFRFTLDVTKAIKFGQDNHLFVEVHDPTDNQVIPVGKQTRNPSHIFYRSCSGIWQSVWMETVADDYITQLDIAAGADGVLKMTAHSASKKGSNVRLDVIDDNGDSIASLSGAADKELSVKVAAPKLWSPESPTLYNLTVKMGDDVVNSYTGFRTISTGIVNGVQRPLLNGKFNFLFGTLDQGYWPDGLHLPPNREAMVYDLKMLKSLGFNMLRKHIKVEPDLFYRACDEMGIMLLQDMPSLPSNSQPNPAEQAEFQRQLEILINEHKSYPSIVTWVIYNEGWGQLRDKPYPEGKLTDLVRSIDPSRLINSVTGWFDHGFGDYSDNHHYANPQCGTPFYSLLSRPYDPKRIGFQGEFAGIGHNVTIDHLWNVQQAIDQIDQTYELNADLPTYNYRAGVLFRELREQVERYACSGAVWTQTTDVEGEVNGLLTYDRRLLRPDEKQWKDDIQSLYDAANGRGGA</sequence>
<dbReference type="InterPro" id="IPR006102">
    <property type="entry name" value="Ig-like_GH2"/>
</dbReference>
<dbReference type="PANTHER" id="PTHR42732:SF2">
    <property type="entry name" value="BETA-MANNOSIDASE"/>
    <property type="match status" value="1"/>
</dbReference>
<dbReference type="Proteomes" id="UP000039046">
    <property type="component" value="Unassembled WGS sequence"/>
</dbReference>
<dbReference type="Gene3D" id="3.20.20.80">
    <property type="entry name" value="Glycosidases"/>
    <property type="match status" value="1"/>
</dbReference>
<feature type="chain" id="PRO_5001979470" evidence="4">
    <location>
        <begin position="21"/>
        <end position="619"/>
    </location>
</feature>
<evidence type="ECO:0000313" key="8">
    <source>
        <dbReference type="EMBL" id="CEJ83952.1"/>
    </source>
</evidence>
<dbReference type="EMBL" id="CDHN01000002">
    <property type="protein sequence ID" value="CEJ83952.1"/>
    <property type="molecule type" value="Genomic_DNA"/>
</dbReference>
<keyword evidence="4" id="KW-0732">Signal</keyword>
<dbReference type="HOGENOM" id="CLU_009935_3_1_1"/>
<dbReference type="Pfam" id="PF02836">
    <property type="entry name" value="Glyco_hydro_2_C"/>
    <property type="match status" value="1"/>
</dbReference>
<feature type="domain" description="Glycoside hydrolase family 2 immunoglobulin-like beta-sandwich" evidence="5">
    <location>
        <begin position="229"/>
        <end position="311"/>
    </location>
</feature>
<dbReference type="InterPro" id="IPR036156">
    <property type="entry name" value="Beta-gal/glucu_dom_sf"/>
</dbReference>
<accession>A0A0A1TAU4</accession>
<dbReference type="GO" id="GO:0004553">
    <property type="term" value="F:hydrolase activity, hydrolyzing O-glycosyl compounds"/>
    <property type="evidence" value="ECO:0007669"/>
    <property type="project" value="InterPro"/>
</dbReference>
<dbReference type="InterPro" id="IPR017853">
    <property type="entry name" value="GH"/>
</dbReference>
<dbReference type="OrthoDB" id="408320at2759"/>
<dbReference type="SUPFAM" id="SSF49785">
    <property type="entry name" value="Galactose-binding domain-like"/>
    <property type="match status" value="1"/>
</dbReference>
<dbReference type="AlphaFoldDB" id="A0A0A1TAU4"/>
<dbReference type="Pfam" id="PF00703">
    <property type="entry name" value="Glyco_hydro_2"/>
    <property type="match status" value="1"/>
</dbReference>
<dbReference type="PANTHER" id="PTHR42732">
    <property type="entry name" value="BETA-GALACTOSIDASE"/>
    <property type="match status" value="1"/>
</dbReference>
<dbReference type="InterPro" id="IPR051913">
    <property type="entry name" value="GH2_Domain-Containing"/>
</dbReference>
<keyword evidence="3" id="KW-0326">Glycosidase</keyword>
<gene>
    <name evidence="8" type="ORF">VHEMI03316</name>
</gene>
<evidence type="ECO:0000256" key="3">
    <source>
        <dbReference type="ARBA" id="ARBA00023295"/>
    </source>
</evidence>
<evidence type="ECO:0000313" key="9">
    <source>
        <dbReference type="Proteomes" id="UP000039046"/>
    </source>
</evidence>
<evidence type="ECO:0000259" key="6">
    <source>
        <dbReference type="Pfam" id="PF02836"/>
    </source>
</evidence>
<dbReference type="SUPFAM" id="SSF51445">
    <property type="entry name" value="(Trans)glycosidases"/>
    <property type="match status" value="1"/>
</dbReference>
<organism evidence="8 9">
    <name type="scientific">[Torrubiella] hemipterigena</name>
    <dbReference type="NCBI Taxonomy" id="1531966"/>
    <lineage>
        <taxon>Eukaryota</taxon>
        <taxon>Fungi</taxon>
        <taxon>Dikarya</taxon>
        <taxon>Ascomycota</taxon>
        <taxon>Pezizomycotina</taxon>
        <taxon>Sordariomycetes</taxon>
        <taxon>Hypocreomycetidae</taxon>
        <taxon>Hypocreales</taxon>
        <taxon>Clavicipitaceae</taxon>
        <taxon>Clavicipitaceae incertae sedis</taxon>
        <taxon>'Torrubiella' clade</taxon>
    </lineage>
</organism>
<evidence type="ECO:0000259" key="7">
    <source>
        <dbReference type="Pfam" id="PF22666"/>
    </source>
</evidence>